<dbReference type="GO" id="GO:0000287">
    <property type="term" value="F:magnesium ion binding"/>
    <property type="evidence" value="ECO:0007669"/>
    <property type="project" value="TreeGrafter"/>
</dbReference>
<evidence type="ECO:0000256" key="9">
    <source>
        <dbReference type="PIRSR" id="PIRSR000388-2"/>
    </source>
</evidence>
<keyword evidence="12" id="KW-1185">Reference proteome</keyword>
<organism evidence="11 12">
    <name type="scientific">Oecophyllibacter saccharovorans</name>
    <dbReference type="NCBI Taxonomy" id="2558360"/>
    <lineage>
        <taxon>Bacteria</taxon>
        <taxon>Pseudomonadati</taxon>
        <taxon>Pseudomonadota</taxon>
        <taxon>Alphaproteobacteria</taxon>
        <taxon>Acetobacterales</taxon>
        <taxon>Acetobacteraceae</taxon>
        <taxon>Oecophyllibacter</taxon>
    </lineage>
</organism>
<dbReference type="FunFam" id="3.20.20.60:FF:000003">
    <property type="entry name" value="3-methyl-2-oxobutanoate hydroxymethyltransferase"/>
    <property type="match status" value="1"/>
</dbReference>
<evidence type="ECO:0000256" key="10">
    <source>
        <dbReference type="PIRSR" id="PIRSR000388-3"/>
    </source>
</evidence>
<dbReference type="GO" id="GO:0008168">
    <property type="term" value="F:methyltransferase activity"/>
    <property type="evidence" value="ECO:0007669"/>
    <property type="project" value="UniProtKB-KW"/>
</dbReference>
<evidence type="ECO:0000256" key="1">
    <source>
        <dbReference type="ARBA" id="ARBA00005033"/>
    </source>
</evidence>
<feature type="active site" description="Proton acceptor" evidence="7 8">
    <location>
        <position position="181"/>
    </location>
</feature>
<dbReference type="NCBIfam" id="NF001452">
    <property type="entry name" value="PRK00311.1"/>
    <property type="match status" value="1"/>
</dbReference>
<evidence type="ECO:0000313" key="12">
    <source>
        <dbReference type="Proteomes" id="UP000315037"/>
    </source>
</evidence>
<sequence length="283" mass="30931">MRRNTISDIRKMKEAGEPIAMLTVYDYASALIAERAGLPILLVGDSLGMVMHGHDTTLPVRVRDMIAHARMVMQGSRKALVVVDMPFLSYGTVEEALRNARRLMQEGGGQALKLEGGAEIAPIVRRLTEMGVPVMGHLGLTPQSQHQLGLRVQARDEAAARKLLADARALQEAGAFAVVLEVIPQELAELVSRELSIPTIGIGAGLGCDGQVQVWHDLLGLFEHKPPRHARRYAEIGAEMEKAVRHYAEDVAARRFPTVAQSASMTPEVLEKIEKDLKDDLKG</sequence>
<dbReference type="SUPFAM" id="SSF51621">
    <property type="entry name" value="Phosphoenolpyruvate/pyruvate domain"/>
    <property type="match status" value="1"/>
</dbReference>
<keyword evidence="7 10" id="KW-0479">Metal-binding</keyword>
<comment type="similarity">
    <text evidence="2 7">Belongs to the PanB family.</text>
</comment>
<dbReference type="GO" id="GO:0015940">
    <property type="term" value="P:pantothenate biosynthetic process"/>
    <property type="evidence" value="ECO:0007669"/>
    <property type="project" value="UniProtKB-UniRule"/>
</dbReference>
<dbReference type="PANTHER" id="PTHR20881">
    <property type="entry name" value="3-METHYL-2-OXOBUTANOATE HYDROXYMETHYLTRANSFERASE"/>
    <property type="match status" value="1"/>
</dbReference>
<evidence type="ECO:0000256" key="5">
    <source>
        <dbReference type="ARBA" id="ARBA00022679"/>
    </source>
</evidence>
<keyword evidence="11" id="KW-0489">Methyltransferase</keyword>
<comment type="function">
    <text evidence="6 7">Catalyzes the reversible reaction in which hydroxymethyl group from 5,10-methylenetetrahydrofolate is transferred onto alpha-ketoisovalerate to form ketopantoate.</text>
</comment>
<dbReference type="EC" id="2.1.2.11" evidence="7"/>
<dbReference type="InterPro" id="IPR003700">
    <property type="entry name" value="Pantoate_hydroxy_MeTrfase"/>
</dbReference>
<dbReference type="GO" id="GO:0032259">
    <property type="term" value="P:methylation"/>
    <property type="evidence" value="ECO:0007669"/>
    <property type="project" value="UniProtKB-KW"/>
</dbReference>
<evidence type="ECO:0000256" key="2">
    <source>
        <dbReference type="ARBA" id="ARBA00008676"/>
    </source>
</evidence>
<evidence type="ECO:0000313" key="11">
    <source>
        <dbReference type="EMBL" id="TPW34012.1"/>
    </source>
</evidence>
<dbReference type="RefSeq" id="WP_165600699.1">
    <property type="nucleotide sequence ID" value="NZ_SORZ01000002.1"/>
</dbReference>
<dbReference type="GO" id="GO:0003864">
    <property type="term" value="F:3-methyl-2-oxobutanoate hydroxymethyltransferase activity"/>
    <property type="evidence" value="ECO:0007669"/>
    <property type="project" value="UniProtKB-UniRule"/>
</dbReference>
<comment type="subcellular location">
    <subcellularLocation>
        <location evidence="7">Cytoplasm</location>
    </subcellularLocation>
</comment>
<evidence type="ECO:0000256" key="8">
    <source>
        <dbReference type="PIRSR" id="PIRSR000388-1"/>
    </source>
</evidence>
<protein>
    <recommendedName>
        <fullName evidence="7">3-methyl-2-oxobutanoate hydroxymethyltransferase</fullName>
        <ecNumber evidence="7">2.1.2.11</ecNumber>
    </recommendedName>
    <alternativeName>
        <fullName evidence="7">Ketopantoate hydroxymethyltransferase</fullName>
        <shortName evidence="7">KPHMT</shortName>
    </alternativeName>
</protein>
<comment type="pathway">
    <text evidence="1 7">Cofactor biosynthesis; (R)-pantothenate biosynthesis; (R)-pantoate from 3-methyl-2-oxobutanoate: step 1/2.</text>
</comment>
<evidence type="ECO:0000256" key="4">
    <source>
        <dbReference type="ARBA" id="ARBA00022655"/>
    </source>
</evidence>
<dbReference type="Proteomes" id="UP000315037">
    <property type="component" value="Unassembled WGS sequence"/>
</dbReference>
<feature type="binding site" evidence="7 10">
    <location>
        <position position="115"/>
    </location>
    <ligand>
        <name>Mg(2+)</name>
        <dbReference type="ChEBI" id="CHEBI:18420"/>
    </ligand>
</feature>
<evidence type="ECO:0000256" key="3">
    <source>
        <dbReference type="ARBA" id="ARBA00011424"/>
    </source>
</evidence>
<comment type="subunit">
    <text evidence="3 7">Homodecamer; pentamer of dimers.</text>
</comment>
<proteinExistence type="inferred from homology"/>
<feature type="binding site" evidence="7 10">
    <location>
        <position position="45"/>
    </location>
    <ligand>
        <name>Mg(2+)</name>
        <dbReference type="ChEBI" id="CHEBI:18420"/>
    </ligand>
</feature>
<dbReference type="Gene3D" id="3.20.20.60">
    <property type="entry name" value="Phosphoenolpyruvate-binding domains"/>
    <property type="match status" value="1"/>
</dbReference>
<dbReference type="AlphaFoldDB" id="A0A506UL85"/>
<dbReference type="NCBIfam" id="TIGR00222">
    <property type="entry name" value="panB"/>
    <property type="match status" value="1"/>
</dbReference>
<dbReference type="PIRSF" id="PIRSF000388">
    <property type="entry name" value="Pantoate_hydroxy_MeTrfase"/>
    <property type="match status" value="1"/>
</dbReference>
<dbReference type="InterPro" id="IPR040442">
    <property type="entry name" value="Pyrv_kinase-like_dom_sf"/>
</dbReference>
<keyword evidence="7" id="KW-0963">Cytoplasm</keyword>
<dbReference type="UniPathway" id="UPA00028">
    <property type="reaction ID" value="UER00003"/>
</dbReference>
<dbReference type="CDD" id="cd06557">
    <property type="entry name" value="KPHMT-like"/>
    <property type="match status" value="1"/>
</dbReference>
<comment type="cofactor">
    <cofactor evidence="7 10">
        <name>Mg(2+)</name>
        <dbReference type="ChEBI" id="CHEBI:18420"/>
    </cofactor>
    <text evidence="7 10">Binds 1 Mg(2+) ion per subunit.</text>
</comment>
<dbReference type="PANTHER" id="PTHR20881:SF0">
    <property type="entry name" value="3-METHYL-2-OXOBUTANOATE HYDROXYMETHYLTRANSFERASE"/>
    <property type="match status" value="1"/>
</dbReference>
<comment type="catalytic activity">
    <reaction evidence="7">
        <text>(6R)-5,10-methylene-5,6,7,8-tetrahydrofolate + 3-methyl-2-oxobutanoate + H2O = 2-dehydropantoate + (6S)-5,6,7,8-tetrahydrofolate</text>
        <dbReference type="Rhea" id="RHEA:11824"/>
        <dbReference type="ChEBI" id="CHEBI:11561"/>
        <dbReference type="ChEBI" id="CHEBI:11851"/>
        <dbReference type="ChEBI" id="CHEBI:15377"/>
        <dbReference type="ChEBI" id="CHEBI:15636"/>
        <dbReference type="ChEBI" id="CHEBI:57453"/>
        <dbReference type="EC" id="2.1.2.11"/>
    </reaction>
</comment>
<evidence type="ECO:0000256" key="6">
    <source>
        <dbReference type="ARBA" id="ARBA00056497"/>
    </source>
</evidence>
<evidence type="ECO:0000256" key="7">
    <source>
        <dbReference type="HAMAP-Rule" id="MF_00156"/>
    </source>
</evidence>
<dbReference type="GO" id="GO:0005737">
    <property type="term" value="C:cytoplasm"/>
    <property type="evidence" value="ECO:0007669"/>
    <property type="project" value="UniProtKB-SubCell"/>
</dbReference>
<dbReference type="HAMAP" id="MF_00156">
    <property type="entry name" value="PanB"/>
    <property type="match status" value="1"/>
</dbReference>
<dbReference type="Pfam" id="PF02548">
    <property type="entry name" value="Pantoate_transf"/>
    <property type="match status" value="1"/>
</dbReference>
<feature type="binding site" evidence="7 10">
    <location>
        <position position="84"/>
    </location>
    <ligand>
        <name>Mg(2+)</name>
        <dbReference type="ChEBI" id="CHEBI:18420"/>
    </ligand>
</feature>
<keyword evidence="4 7" id="KW-0566">Pantothenate biosynthesis</keyword>
<keyword evidence="5 7" id="KW-0808">Transferase</keyword>
<reference evidence="11 12" key="1">
    <citation type="submission" date="2019-03" db="EMBL/GenBank/DDBJ databases">
        <title>The complete genome sequence of Neokomagataea sp. Jb2 NBRC113641.</title>
        <authorList>
            <person name="Chua K.-O."/>
            <person name="Chan K.-G."/>
            <person name="See-Too W.-S."/>
        </authorList>
    </citation>
    <scope>NUCLEOTIDE SEQUENCE [LARGE SCALE GENOMIC DNA]</scope>
    <source>
        <strain evidence="11 12">Jb2</strain>
    </source>
</reference>
<dbReference type="EMBL" id="SORZ01000002">
    <property type="protein sequence ID" value="TPW34012.1"/>
    <property type="molecule type" value="Genomic_DNA"/>
</dbReference>
<name>A0A506UL85_9PROT</name>
<keyword evidence="7 10" id="KW-0460">Magnesium</keyword>
<gene>
    <name evidence="7 11" type="primary">panB</name>
    <name evidence="11" type="ORF">E3202_05480</name>
</gene>
<feature type="binding site" evidence="7 9">
    <location>
        <begin position="45"/>
        <end position="46"/>
    </location>
    <ligand>
        <name>3-methyl-2-oxobutanoate</name>
        <dbReference type="ChEBI" id="CHEBI:11851"/>
    </ligand>
</feature>
<feature type="binding site" evidence="7 9">
    <location>
        <position position="113"/>
    </location>
    <ligand>
        <name>3-methyl-2-oxobutanoate</name>
        <dbReference type="ChEBI" id="CHEBI:11851"/>
    </ligand>
</feature>
<comment type="caution">
    <text evidence="11">The sequence shown here is derived from an EMBL/GenBank/DDBJ whole genome shotgun (WGS) entry which is preliminary data.</text>
</comment>
<dbReference type="InterPro" id="IPR015813">
    <property type="entry name" value="Pyrv/PenolPyrv_kinase-like_dom"/>
</dbReference>
<feature type="binding site" evidence="7 9">
    <location>
        <position position="84"/>
    </location>
    <ligand>
        <name>3-methyl-2-oxobutanoate</name>
        <dbReference type="ChEBI" id="CHEBI:11851"/>
    </ligand>
</feature>
<accession>A0A506UL85</accession>